<gene>
    <name evidence="2" type="ORF">BXP70_23925</name>
</gene>
<accession>A0A2C9ZU07</accession>
<keyword evidence="1" id="KW-1133">Transmembrane helix</keyword>
<proteinExistence type="predicted"/>
<dbReference type="EMBL" id="MTSE01000022">
    <property type="protein sequence ID" value="OUJ70418.1"/>
    <property type="molecule type" value="Genomic_DNA"/>
</dbReference>
<name>A0A2C9ZU07_9BACT</name>
<evidence type="ECO:0000313" key="2">
    <source>
        <dbReference type="EMBL" id="OUJ70418.1"/>
    </source>
</evidence>
<keyword evidence="3" id="KW-1185">Reference proteome</keyword>
<reference evidence="2 3" key="1">
    <citation type="submission" date="2017-01" db="EMBL/GenBank/DDBJ databases">
        <title>A new Hymenobacter.</title>
        <authorList>
            <person name="Liang Y."/>
            <person name="Feng F."/>
        </authorList>
    </citation>
    <scope>NUCLEOTIDE SEQUENCE [LARGE SCALE GENOMIC DNA]</scope>
    <source>
        <strain evidence="2">MIMBbqt21</strain>
    </source>
</reference>
<dbReference type="AlphaFoldDB" id="A0A2C9ZU07"/>
<comment type="caution">
    <text evidence="2">The sequence shown here is derived from an EMBL/GenBank/DDBJ whole genome shotgun (WGS) entry which is preliminary data.</text>
</comment>
<organism evidence="2 3">
    <name type="scientific">Hymenobacter crusticola</name>
    <dbReference type="NCBI Taxonomy" id="1770526"/>
    <lineage>
        <taxon>Bacteria</taxon>
        <taxon>Pseudomonadati</taxon>
        <taxon>Bacteroidota</taxon>
        <taxon>Cytophagia</taxon>
        <taxon>Cytophagales</taxon>
        <taxon>Hymenobacteraceae</taxon>
        <taxon>Hymenobacter</taxon>
    </lineage>
</organism>
<evidence type="ECO:0000313" key="3">
    <source>
        <dbReference type="Proteomes" id="UP000194873"/>
    </source>
</evidence>
<keyword evidence="1" id="KW-0472">Membrane</keyword>
<keyword evidence="1" id="KW-0812">Transmembrane</keyword>
<dbReference type="Proteomes" id="UP000194873">
    <property type="component" value="Unassembled WGS sequence"/>
</dbReference>
<evidence type="ECO:0000256" key="1">
    <source>
        <dbReference type="SAM" id="Phobius"/>
    </source>
</evidence>
<sequence length="67" mass="7271">MLADKIAKSPAIWLGFFFILSIVILLRRTGRSILLGSLLYVFAELNGALRTGHQLLLLFPASVSVGA</sequence>
<protein>
    <submittedName>
        <fullName evidence="2">Uncharacterized protein</fullName>
    </submittedName>
</protein>
<feature type="transmembrane region" description="Helical" evidence="1">
    <location>
        <begin position="6"/>
        <end position="26"/>
    </location>
</feature>